<keyword evidence="3" id="KW-0378">Hydrolase</keyword>
<dbReference type="PANTHER" id="PTHR35797">
    <property type="entry name" value="PROTEASE-RELATED"/>
    <property type="match status" value="1"/>
</dbReference>
<dbReference type="PANTHER" id="PTHR35797:SF1">
    <property type="entry name" value="PROTEASE"/>
    <property type="match status" value="1"/>
</dbReference>
<feature type="transmembrane region" description="Helical" evidence="1">
    <location>
        <begin position="12"/>
        <end position="32"/>
    </location>
</feature>
<keyword evidence="3" id="KW-0645">Protease</keyword>
<name>A0ABT0ZBF1_9ACTN</name>
<feature type="transmembrane region" description="Helical" evidence="1">
    <location>
        <begin position="68"/>
        <end position="90"/>
    </location>
</feature>
<feature type="transmembrane region" description="Helical" evidence="1">
    <location>
        <begin position="122"/>
        <end position="142"/>
    </location>
</feature>
<organism evidence="3 4">
    <name type="scientific">Streptomyces macrolidinus</name>
    <dbReference type="NCBI Taxonomy" id="2952607"/>
    <lineage>
        <taxon>Bacteria</taxon>
        <taxon>Bacillati</taxon>
        <taxon>Actinomycetota</taxon>
        <taxon>Actinomycetes</taxon>
        <taxon>Kitasatosporales</taxon>
        <taxon>Streptomycetaceae</taxon>
        <taxon>Streptomyces</taxon>
    </lineage>
</organism>
<keyword evidence="1" id="KW-0472">Membrane</keyword>
<feature type="transmembrane region" description="Helical" evidence="1">
    <location>
        <begin position="97"/>
        <end position="116"/>
    </location>
</feature>
<dbReference type="InterPro" id="IPR042150">
    <property type="entry name" value="MmRce1-like"/>
</dbReference>
<proteinExistence type="predicted"/>
<comment type="caution">
    <text evidence="3">The sequence shown here is derived from an EMBL/GenBank/DDBJ whole genome shotgun (WGS) entry which is preliminary data.</text>
</comment>
<dbReference type="Pfam" id="PF02517">
    <property type="entry name" value="Rce1-like"/>
    <property type="match status" value="1"/>
</dbReference>
<dbReference type="GO" id="GO:0008237">
    <property type="term" value="F:metallopeptidase activity"/>
    <property type="evidence" value="ECO:0007669"/>
    <property type="project" value="UniProtKB-KW"/>
</dbReference>
<evidence type="ECO:0000313" key="4">
    <source>
        <dbReference type="Proteomes" id="UP001523219"/>
    </source>
</evidence>
<evidence type="ECO:0000313" key="3">
    <source>
        <dbReference type="EMBL" id="MCN9241101.1"/>
    </source>
</evidence>
<dbReference type="RefSeq" id="WP_252424147.1">
    <property type="nucleotide sequence ID" value="NZ_JAMWMR010000006.1"/>
</dbReference>
<feature type="transmembrane region" description="Helical" evidence="1">
    <location>
        <begin position="44"/>
        <end position="62"/>
    </location>
</feature>
<feature type="domain" description="CAAX prenyl protease 2/Lysostaphin resistance protein A-like" evidence="2">
    <location>
        <begin position="12"/>
        <end position="110"/>
    </location>
</feature>
<dbReference type="Proteomes" id="UP001523219">
    <property type="component" value="Unassembled WGS sequence"/>
</dbReference>
<keyword evidence="3" id="KW-0482">Metalloprotease</keyword>
<dbReference type="EMBL" id="JAMWMR010000006">
    <property type="protein sequence ID" value="MCN9241101.1"/>
    <property type="molecule type" value="Genomic_DNA"/>
</dbReference>
<protein>
    <submittedName>
        <fullName evidence="3">CPBP family intramembrane metalloprotease</fullName>
    </submittedName>
</protein>
<evidence type="ECO:0000259" key="2">
    <source>
        <dbReference type="Pfam" id="PF02517"/>
    </source>
</evidence>
<keyword evidence="1" id="KW-0812">Transmembrane</keyword>
<sequence length="162" mass="17003">MTVGSDPRTLAHPFVLIAAAQLVGACGEEIGWRCLLQPVLQTRFRPLAASVVVGVVWGLWHVQVLGRAPAYAAGFVLAATAMSVILGLGLDRVRGNRLLLAGGFHALVNLGMLLSMDEESGTVLPMVLFGLAALTAAVPWVVAARTRAARVRTGRRDGANIA</sequence>
<reference evidence="3 4" key="1">
    <citation type="submission" date="2022-05" db="EMBL/GenBank/DDBJ databases">
        <title>Streptomyces sp. nov. RY43-2 isolated from soil of a peat swamp forest.</title>
        <authorList>
            <person name="Kanchanasin P."/>
            <person name="Tanasupawat S."/>
            <person name="Phongsopitanun W."/>
        </authorList>
    </citation>
    <scope>NUCLEOTIDE SEQUENCE [LARGE SCALE GENOMIC DNA]</scope>
    <source>
        <strain evidence="3 4">RY43-2</strain>
    </source>
</reference>
<dbReference type="InterPro" id="IPR003675">
    <property type="entry name" value="Rce1/LyrA-like_dom"/>
</dbReference>
<keyword evidence="4" id="KW-1185">Reference proteome</keyword>
<keyword evidence="1" id="KW-1133">Transmembrane helix</keyword>
<evidence type="ECO:0000256" key="1">
    <source>
        <dbReference type="SAM" id="Phobius"/>
    </source>
</evidence>
<gene>
    <name evidence="3" type="ORF">NGF19_09910</name>
</gene>
<accession>A0ABT0ZBF1</accession>